<dbReference type="EMBL" id="CYXP01000002">
    <property type="protein sequence ID" value="CUM95340.1"/>
    <property type="molecule type" value="Genomic_DNA"/>
</dbReference>
<dbReference type="GO" id="GO:0043565">
    <property type="term" value="F:sequence-specific DNA binding"/>
    <property type="evidence" value="ECO:0007669"/>
    <property type="project" value="InterPro"/>
</dbReference>
<evidence type="ECO:0000313" key="9">
    <source>
        <dbReference type="EMBL" id="CUM95340.1"/>
    </source>
</evidence>
<organism evidence="9 10">
    <name type="scientific">Parabacteroides distasonis</name>
    <dbReference type="NCBI Taxonomy" id="823"/>
    <lineage>
        <taxon>Bacteria</taxon>
        <taxon>Pseudomonadati</taxon>
        <taxon>Bacteroidota</taxon>
        <taxon>Bacteroidia</taxon>
        <taxon>Bacteroidales</taxon>
        <taxon>Tannerellaceae</taxon>
        <taxon>Parabacteroides</taxon>
    </lineage>
</organism>
<evidence type="ECO:0000256" key="5">
    <source>
        <dbReference type="ARBA" id="ARBA00023163"/>
    </source>
</evidence>
<evidence type="ECO:0000259" key="8">
    <source>
        <dbReference type="PROSITE" id="PS50110"/>
    </source>
</evidence>
<evidence type="ECO:0000256" key="2">
    <source>
        <dbReference type="ARBA" id="ARBA00022840"/>
    </source>
</evidence>
<dbReference type="Proteomes" id="UP000095591">
    <property type="component" value="Unassembled WGS sequence"/>
</dbReference>
<dbReference type="PANTHER" id="PTHR32071">
    <property type="entry name" value="TRANSCRIPTIONAL REGULATORY PROTEIN"/>
    <property type="match status" value="1"/>
</dbReference>
<dbReference type="PROSITE" id="PS50110">
    <property type="entry name" value="RESPONSE_REGULATORY"/>
    <property type="match status" value="1"/>
</dbReference>
<dbReference type="SUPFAM" id="SSF52172">
    <property type="entry name" value="CheY-like"/>
    <property type="match status" value="1"/>
</dbReference>
<dbReference type="Gene3D" id="1.10.8.60">
    <property type="match status" value="1"/>
</dbReference>
<dbReference type="PRINTS" id="PR01590">
    <property type="entry name" value="HTHFIS"/>
</dbReference>
<dbReference type="InterPro" id="IPR002197">
    <property type="entry name" value="HTH_Fis"/>
</dbReference>
<dbReference type="Gene3D" id="1.10.10.60">
    <property type="entry name" value="Homeodomain-like"/>
    <property type="match status" value="1"/>
</dbReference>
<evidence type="ECO:0000256" key="1">
    <source>
        <dbReference type="ARBA" id="ARBA00022741"/>
    </source>
</evidence>
<dbReference type="PROSITE" id="PS00676">
    <property type="entry name" value="SIGMA54_INTERACT_2"/>
    <property type="match status" value="1"/>
</dbReference>
<dbReference type="Gene3D" id="3.40.50.2300">
    <property type="match status" value="1"/>
</dbReference>
<dbReference type="InterPro" id="IPR011006">
    <property type="entry name" value="CheY-like_superfamily"/>
</dbReference>
<dbReference type="InterPro" id="IPR002078">
    <property type="entry name" value="Sigma_54_int"/>
</dbReference>
<dbReference type="SUPFAM" id="SSF52540">
    <property type="entry name" value="P-loop containing nucleoside triphosphate hydrolases"/>
    <property type="match status" value="1"/>
</dbReference>
<proteinExistence type="predicted"/>
<feature type="domain" description="Response regulatory" evidence="8">
    <location>
        <begin position="5"/>
        <end position="124"/>
    </location>
</feature>
<keyword evidence="1" id="KW-0547">Nucleotide-binding</keyword>
<dbReference type="SUPFAM" id="SSF46689">
    <property type="entry name" value="Homeodomain-like"/>
    <property type="match status" value="1"/>
</dbReference>
<keyword evidence="3" id="KW-0805">Transcription regulation</keyword>
<dbReference type="Pfam" id="PF25601">
    <property type="entry name" value="AAA_lid_14"/>
    <property type="match status" value="1"/>
</dbReference>
<dbReference type="Pfam" id="PF02954">
    <property type="entry name" value="HTH_8"/>
    <property type="match status" value="1"/>
</dbReference>
<evidence type="ECO:0000256" key="4">
    <source>
        <dbReference type="ARBA" id="ARBA00023125"/>
    </source>
</evidence>
<dbReference type="SMART" id="SM00448">
    <property type="entry name" value="REC"/>
    <property type="match status" value="1"/>
</dbReference>
<dbReference type="AlphaFoldDB" id="A0A173SYR1"/>
<evidence type="ECO:0000259" key="7">
    <source>
        <dbReference type="PROSITE" id="PS50045"/>
    </source>
</evidence>
<gene>
    <name evidence="9" type="primary">zraR_4</name>
    <name evidence="9" type="ORF">ERS852429_01276</name>
</gene>
<keyword evidence="6" id="KW-0597">Phosphoprotein</keyword>
<dbReference type="InterPro" id="IPR025943">
    <property type="entry name" value="Sigma_54_int_dom_ATP-bd_2"/>
</dbReference>
<dbReference type="GO" id="GO:0005524">
    <property type="term" value="F:ATP binding"/>
    <property type="evidence" value="ECO:0007669"/>
    <property type="project" value="UniProtKB-KW"/>
</dbReference>
<dbReference type="GO" id="GO:0000160">
    <property type="term" value="P:phosphorelay signal transduction system"/>
    <property type="evidence" value="ECO:0007669"/>
    <property type="project" value="InterPro"/>
</dbReference>
<feature type="domain" description="Sigma-54 factor interaction" evidence="7">
    <location>
        <begin position="153"/>
        <end position="382"/>
    </location>
</feature>
<dbReference type="Pfam" id="PF00072">
    <property type="entry name" value="Response_reg"/>
    <property type="match status" value="1"/>
</dbReference>
<sequence>MKKGKLLIIDDNEDILFALNLLLEPYMEQIRVATQPERIDHFMRTFIPDIILLDMNFKRDAISGQEGFYWLEKIKKIDPDVVVLFMTAYSDTDKAVRAIKAGATDFIPKPWEKEKLLATLSSALELRESRAEVRNLKKQVEILSSPEDAGFEIIGESEPMQAIFATVDKLKNTDANILILGENGTGKDLVARALYHQSPRSGNLFVGIDVGSIPEQLFESELFGYEKGAFTDARKEKPGRMEVASGGTLFLDEIGNLSLSMQAKLLTALEKRQITRLGATQPIPIDIRLICATNVNIHHLVAEGTFRQDLLYRINTIELHIPPLRERGNDVILLAEHFLSKYARKYKKDLKGINRDGKNKLHNYAWPGNVRELQHTIERAVILSESNWLRPEDFILRSVPLRDKEPSDELNLTVLEKEAIERALRRAEGNITRAAELLGITRFTLYRKLEKFGL</sequence>
<dbReference type="PROSITE" id="PS00688">
    <property type="entry name" value="SIGMA54_INTERACT_3"/>
    <property type="match status" value="1"/>
</dbReference>
<name>A0A173SYR1_PARDI</name>
<dbReference type="InterPro" id="IPR001789">
    <property type="entry name" value="Sig_transdc_resp-reg_receiver"/>
</dbReference>
<dbReference type="InterPro" id="IPR027417">
    <property type="entry name" value="P-loop_NTPase"/>
</dbReference>
<dbReference type="SMART" id="SM00382">
    <property type="entry name" value="AAA"/>
    <property type="match status" value="1"/>
</dbReference>
<dbReference type="PROSITE" id="PS50045">
    <property type="entry name" value="SIGMA54_INTERACT_4"/>
    <property type="match status" value="1"/>
</dbReference>
<accession>A0A173SYR1</accession>
<reference evidence="9 10" key="1">
    <citation type="submission" date="2015-09" db="EMBL/GenBank/DDBJ databases">
        <authorList>
            <consortium name="Pathogen Informatics"/>
        </authorList>
    </citation>
    <scope>NUCLEOTIDE SEQUENCE [LARGE SCALE GENOMIC DNA]</scope>
    <source>
        <strain evidence="9 10">2789STDY5608872</strain>
    </source>
</reference>
<dbReference type="RefSeq" id="WP_057319051.1">
    <property type="nucleotide sequence ID" value="NZ_CYXP01000002.1"/>
</dbReference>
<dbReference type="InterPro" id="IPR003593">
    <property type="entry name" value="AAA+_ATPase"/>
</dbReference>
<dbReference type="InterPro" id="IPR058031">
    <property type="entry name" value="AAA_lid_NorR"/>
</dbReference>
<keyword evidence="4" id="KW-0238">DNA-binding</keyword>
<dbReference type="PANTHER" id="PTHR32071:SF113">
    <property type="entry name" value="ALGINATE BIOSYNTHESIS TRANSCRIPTIONAL REGULATORY PROTEIN ALGB"/>
    <property type="match status" value="1"/>
</dbReference>
<dbReference type="Gene3D" id="3.40.50.300">
    <property type="entry name" value="P-loop containing nucleotide triphosphate hydrolases"/>
    <property type="match status" value="1"/>
</dbReference>
<dbReference type="Pfam" id="PF00158">
    <property type="entry name" value="Sigma54_activat"/>
    <property type="match status" value="1"/>
</dbReference>
<dbReference type="CDD" id="cd00009">
    <property type="entry name" value="AAA"/>
    <property type="match status" value="1"/>
</dbReference>
<dbReference type="InterPro" id="IPR025944">
    <property type="entry name" value="Sigma_54_int_dom_CS"/>
</dbReference>
<protein>
    <submittedName>
        <fullName evidence="9">Transcriptional regulatory protein ZraR</fullName>
    </submittedName>
</protein>
<feature type="modified residue" description="4-aspartylphosphate" evidence="6">
    <location>
        <position position="54"/>
    </location>
</feature>
<dbReference type="FunFam" id="3.40.50.300:FF:000006">
    <property type="entry name" value="DNA-binding transcriptional regulator NtrC"/>
    <property type="match status" value="1"/>
</dbReference>
<keyword evidence="2" id="KW-0067">ATP-binding</keyword>
<evidence type="ECO:0000256" key="6">
    <source>
        <dbReference type="PROSITE-ProRule" id="PRU00169"/>
    </source>
</evidence>
<evidence type="ECO:0000313" key="10">
    <source>
        <dbReference type="Proteomes" id="UP000095591"/>
    </source>
</evidence>
<dbReference type="GO" id="GO:0006355">
    <property type="term" value="P:regulation of DNA-templated transcription"/>
    <property type="evidence" value="ECO:0007669"/>
    <property type="project" value="InterPro"/>
</dbReference>
<evidence type="ECO:0000256" key="3">
    <source>
        <dbReference type="ARBA" id="ARBA00023015"/>
    </source>
</evidence>
<keyword evidence="5" id="KW-0804">Transcription</keyword>
<dbReference type="InterPro" id="IPR009057">
    <property type="entry name" value="Homeodomain-like_sf"/>
</dbReference>